<reference evidence="4" key="1">
    <citation type="submission" date="2013-02" db="EMBL/GenBank/DDBJ databases">
        <authorList>
            <person name="Hughes D."/>
        </authorList>
    </citation>
    <scope>NUCLEOTIDE SEQUENCE</scope>
    <source>
        <strain>Durham</strain>
        <strain evidence="4">NC isolate 2 -- Noor lab</strain>
    </source>
</reference>
<accession>T1GNR1</accession>
<evidence type="ECO:0000256" key="2">
    <source>
        <dbReference type="ARBA" id="ARBA00023033"/>
    </source>
</evidence>
<evidence type="ECO:0000313" key="4">
    <source>
        <dbReference type="Proteomes" id="UP000015102"/>
    </source>
</evidence>
<dbReference type="EMBL" id="CAQQ02195049">
    <property type="status" value="NOT_ANNOTATED_CDS"/>
    <property type="molecule type" value="Genomic_DNA"/>
</dbReference>
<dbReference type="Gene3D" id="1.10.630.10">
    <property type="entry name" value="Cytochrome P450"/>
    <property type="match status" value="1"/>
</dbReference>
<reference evidence="3" key="2">
    <citation type="submission" date="2015-06" db="UniProtKB">
        <authorList>
            <consortium name="EnsemblMetazoa"/>
        </authorList>
    </citation>
    <scope>IDENTIFICATION</scope>
</reference>
<dbReference type="STRING" id="36166.T1GNR1"/>
<dbReference type="EnsemblMetazoa" id="MESCA005220-RA">
    <property type="protein sequence ID" value="MESCA005220-PA"/>
    <property type="gene ID" value="MESCA005220"/>
</dbReference>
<proteinExistence type="inferred from homology"/>
<keyword evidence="2" id="KW-0560">Oxidoreductase</keyword>
<sequence length="61" mass="6843">MNKCSAKFVNKLKLSTKDNQIIDIQEWVHKCTLDIICETAFGSEINSLDNENGEIVSAIND</sequence>
<comment type="similarity">
    <text evidence="1">Belongs to the cytochrome P450 family.</text>
</comment>
<dbReference type="AlphaFoldDB" id="T1GNR1"/>
<organism evidence="3 4">
    <name type="scientific">Megaselia scalaris</name>
    <name type="common">Humpbacked fly</name>
    <name type="synonym">Phora scalaris</name>
    <dbReference type="NCBI Taxonomy" id="36166"/>
    <lineage>
        <taxon>Eukaryota</taxon>
        <taxon>Metazoa</taxon>
        <taxon>Ecdysozoa</taxon>
        <taxon>Arthropoda</taxon>
        <taxon>Hexapoda</taxon>
        <taxon>Insecta</taxon>
        <taxon>Pterygota</taxon>
        <taxon>Neoptera</taxon>
        <taxon>Endopterygota</taxon>
        <taxon>Diptera</taxon>
        <taxon>Brachycera</taxon>
        <taxon>Muscomorpha</taxon>
        <taxon>Platypezoidea</taxon>
        <taxon>Phoridae</taxon>
        <taxon>Megaseliini</taxon>
        <taxon>Megaselia</taxon>
    </lineage>
</organism>
<keyword evidence="4" id="KW-1185">Reference proteome</keyword>
<evidence type="ECO:0000256" key="1">
    <source>
        <dbReference type="ARBA" id="ARBA00010617"/>
    </source>
</evidence>
<dbReference type="GO" id="GO:0020037">
    <property type="term" value="F:heme binding"/>
    <property type="evidence" value="ECO:0007669"/>
    <property type="project" value="InterPro"/>
</dbReference>
<protein>
    <submittedName>
        <fullName evidence="3">Uncharacterized protein</fullName>
    </submittedName>
</protein>
<keyword evidence="2" id="KW-0503">Monooxygenase</keyword>
<dbReference type="SUPFAM" id="SSF48264">
    <property type="entry name" value="Cytochrome P450"/>
    <property type="match status" value="1"/>
</dbReference>
<dbReference type="InterPro" id="IPR001128">
    <property type="entry name" value="Cyt_P450"/>
</dbReference>
<dbReference type="Proteomes" id="UP000015102">
    <property type="component" value="Unassembled WGS sequence"/>
</dbReference>
<dbReference type="Pfam" id="PF00067">
    <property type="entry name" value="p450"/>
    <property type="match status" value="1"/>
</dbReference>
<name>T1GNR1_MEGSC</name>
<evidence type="ECO:0000313" key="3">
    <source>
        <dbReference type="EnsemblMetazoa" id="MESCA005220-PA"/>
    </source>
</evidence>
<dbReference type="GO" id="GO:0004497">
    <property type="term" value="F:monooxygenase activity"/>
    <property type="evidence" value="ECO:0007669"/>
    <property type="project" value="UniProtKB-KW"/>
</dbReference>
<dbReference type="HOGENOM" id="CLU_2925262_0_0_1"/>
<dbReference type="InterPro" id="IPR036396">
    <property type="entry name" value="Cyt_P450_sf"/>
</dbReference>
<dbReference type="GO" id="GO:0005506">
    <property type="term" value="F:iron ion binding"/>
    <property type="evidence" value="ECO:0007669"/>
    <property type="project" value="InterPro"/>
</dbReference>
<dbReference type="GO" id="GO:0016705">
    <property type="term" value="F:oxidoreductase activity, acting on paired donors, with incorporation or reduction of molecular oxygen"/>
    <property type="evidence" value="ECO:0007669"/>
    <property type="project" value="InterPro"/>
</dbReference>